<name>A0ABU6TN49_9FABA</name>
<gene>
    <name evidence="1" type="ORF">PIB30_070464</name>
</gene>
<organism evidence="1 2">
    <name type="scientific">Stylosanthes scabra</name>
    <dbReference type="NCBI Taxonomy" id="79078"/>
    <lineage>
        <taxon>Eukaryota</taxon>
        <taxon>Viridiplantae</taxon>
        <taxon>Streptophyta</taxon>
        <taxon>Embryophyta</taxon>
        <taxon>Tracheophyta</taxon>
        <taxon>Spermatophyta</taxon>
        <taxon>Magnoliopsida</taxon>
        <taxon>eudicotyledons</taxon>
        <taxon>Gunneridae</taxon>
        <taxon>Pentapetalae</taxon>
        <taxon>rosids</taxon>
        <taxon>fabids</taxon>
        <taxon>Fabales</taxon>
        <taxon>Fabaceae</taxon>
        <taxon>Papilionoideae</taxon>
        <taxon>50 kb inversion clade</taxon>
        <taxon>dalbergioids sensu lato</taxon>
        <taxon>Dalbergieae</taxon>
        <taxon>Pterocarpus clade</taxon>
        <taxon>Stylosanthes</taxon>
    </lineage>
</organism>
<proteinExistence type="predicted"/>
<dbReference type="EMBL" id="JASCZI010091415">
    <property type="protein sequence ID" value="MED6150234.1"/>
    <property type="molecule type" value="Genomic_DNA"/>
</dbReference>
<dbReference type="Proteomes" id="UP001341840">
    <property type="component" value="Unassembled WGS sequence"/>
</dbReference>
<accession>A0ABU6TN49</accession>
<evidence type="ECO:0000313" key="2">
    <source>
        <dbReference type="Proteomes" id="UP001341840"/>
    </source>
</evidence>
<keyword evidence="2" id="KW-1185">Reference proteome</keyword>
<evidence type="ECO:0000313" key="1">
    <source>
        <dbReference type="EMBL" id="MED6150234.1"/>
    </source>
</evidence>
<comment type="caution">
    <text evidence="1">The sequence shown here is derived from an EMBL/GenBank/DDBJ whole genome shotgun (WGS) entry which is preliminary data.</text>
</comment>
<sequence>MSGKCRPTETKDHNWADCGYRKTGIGNRWRDVEQTPDYYGRESTRGDVKAPLSTVNSPASTSIGRGIVDISSSEASSSGFSSSSFLSAYFPSSFPSSSSFPLASSTLSSTSSLALLPSTSLHSHLQPSDGGISSQLLNGLAPLILLTVSRGSHLRRRRGGSKSDHGAKGRVLRCQTCPSRQVRFLRRGIFILQRASAPKSQQILNRELVRMIGIKSNAMEQVNERLIIEVVSPCLHGSHVRICPLIGVLVLLLFLDLVVDDSASHIRVGQNKQNGSENISFLVNA</sequence>
<protein>
    <submittedName>
        <fullName evidence="1">Uncharacterized protein</fullName>
    </submittedName>
</protein>
<reference evidence="1 2" key="1">
    <citation type="journal article" date="2023" name="Plants (Basel)">
        <title>Bridging the Gap: Combining Genomics and Transcriptomics Approaches to Understand Stylosanthes scabra, an Orphan Legume from the Brazilian Caatinga.</title>
        <authorList>
            <person name="Ferreira-Neto J.R.C."/>
            <person name="da Silva M.D."/>
            <person name="Binneck E."/>
            <person name="de Melo N.F."/>
            <person name="da Silva R.H."/>
            <person name="de Melo A.L.T.M."/>
            <person name="Pandolfi V."/>
            <person name="Bustamante F.O."/>
            <person name="Brasileiro-Vidal A.C."/>
            <person name="Benko-Iseppon A.M."/>
        </authorList>
    </citation>
    <scope>NUCLEOTIDE SEQUENCE [LARGE SCALE GENOMIC DNA]</scope>
    <source>
        <tissue evidence="1">Leaves</tissue>
    </source>
</reference>